<dbReference type="HOGENOM" id="CLU_3093062_0_0_1"/>
<sequence length="52" mass="6194">APHRQELLDFQMNDSNFQKMIQMGEIHLLCGWWVVRAECCQLQAFIGNSRYH</sequence>
<dbReference type="EMBL" id="KN830824">
    <property type="protein sequence ID" value="KIK72442.1"/>
    <property type="molecule type" value="Genomic_DNA"/>
</dbReference>
<feature type="non-terminal residue" evidence="1">
    <location>
        <position position="1"/>
    </location>
</feature>
<reference evidence="1 2" key="1">
    <citation type="submission" date="2014-04" db="EMBL/GenBank/DDBJ databases">
        <authorList>
            <consortium name="DOE Joint Genome Institute"/>
            <person name="Kuo A."/>
            <person name="Kohler A."/>
            <person name="Jargeat P."/>
            <person name="Nagy L.G."/>
            <person name="Floudas D."/>
            <person name="Copeland A."/>
            <person name="Barry K.W."/>
            <person name="Cichocki N."/>
            <person name="Veneault-Fourrey C."/>
            <person name="LaButti K."/>
            <person name="Lindquist E.A."/>
            <person name="Lipzen A."/>
            <person name="Lundell T."/>
            <person name="Morin E."/>
            <person name="Murat C."/>
            <person name="Sun H."/>
            <person name="Tunlid A."/>
            <person name="Henrissat B."/>
            <person name="Grigoriev I.V."/>
            <person name="Hibbett D.S."/>
            <person name="Martin F."/>
            <person name="Nordberg H.P."/>
            <person name="Cantor M.N."/>
            <person name="Hua S.X."/>
        </authorList>
    </citation>
    <scope>NUCLEOTIDE SEQUENCE [LARGE SCALE GENOMIC DNA]</scope>
    <source>
        <strain evidence="1 2">Ve08.2h10</strain>
    </source>
</reference>
<name>A0A0D0BLC9_9AGAM</name>
<dbReference type="AlphaFoldDB" id="A0A0D0BLC9"/>
<dbReference type="Proteomes" id="UP000054538">
    <property type="component" value="Unassembled WGS sequence"/>
</dbReference>
<organism evidence="1 2">
    <name type="scientific">Paxillus rubicundulus Ve08.2h10</name>
    <dbReference type="NCBI Taxonomy" id="930991"/>
    <lineage>
        <taxon>Eukaryota</taxon>
        <taxon>Fungi</taxon>
        <taxon>Dikarya</taxon>
        <taxon>Basidiomycota</taxon>
        <taxon>Agaricomycotina</taxon>
        <taxon>Agaricomycetes</taxon>
        <taxon>Agaricomycetidae</taxon>
        <taxon>Boletales</taxon>
        <taxon>Paxilineae</taxon>
        <taxon>Paxillaceae</taxon>
        <taxon>Paxillus</taxon>
    </lineage>
</organism>
<evidence type="ECO:0000313" key="2">
    <source>
        <dbReference type="Proteomes" id="UP000054538"/>
    </source>
</evidence>
<gene>
    <name evidence="1" type="ORF">PAXRUDRAFT_180658</name>
</gene>
<reference evidence="2" key="2">
    <citation type="submission" date="2015-01" db="EMBL/GenBank/DDBJ databases">
        <title>Evolutionary Origins and Diversification of the Mycorrhizal Mutualists.</title>
        <authorList>
            <consortium name="DOE Joint Genome Institute"/>
            <consortium name="Mycorrhizal Genomics Consortium"/>
            <person name="Kohler A."/>
            <person name="Kuo A."/>
            <person name="Nagy L.G."/>
            <person name="Floudas D."/>
            <person name="Copeland A."/>
            <person name="Barry K.W."/>
            <person name="Cichocki N."/>
            <person name="Veneault-Fourrey C."/>
            <person name="LaButti K."/>
            <person name="Lindquist E.A."/>
            <person name="Lipzen A."/>
            <person name="Lundell T."/>
            <person name="Morin E."/>
            <person name="Murat C."/>
            <person name="Riley R."/>
            <person name="Ohm R."/>
            <person name="Sun H."/>
            <person name="Tunlid A."/>
            <person name="Henrissat B."/>
            <person name="Grigoriev I.V."/>
            <person name="Hibbett D.S."/>
            <person name="Martin F."/>
        </authorList>
    </citation>
    <scope>NUCLEOTIDE SEQUENCE [LARGE SCALE GENOMIC DNA]</scope>
    <source>
        <strain evidence="2">Ve08.2h10</strain>
    </source>
</reference>
<accession>A0A0D0BLC9</accession>
<evidence type="ECO:0000313" key="1">
    <source>
        <dbReference type="EMBL" id="KIK72442.1"/>
    </source>
</evidence>
<keyword evidence="2" id="KW-1185">Reference proteome</keyword>
<dbReference type="InParanoid" id="A0A0D0BLC9"/>
<protein>
    <submittedName>
        <fullName evidence="1">Uncharacterized protein</fullName>
    </submittedName>
</protein>
<proteinExistence type="predicted"/>